<sequence>MNVEINPVRIDQKEWKKEMTRDQYRHQHQVQRSFGLDDRILSHKNQVQEILLAHFMVVVNSWLLARRAGKFDMPLLDTQFPVLELTVEDGGGLAVVNSNWLTPRKKQVFWPPVNEQTKFNRYLKTESVNTETWILYKIRKIYYECDDLELANRKLKKAEQESDVYSSDIESQQRRPVKRPVRL</sequence>
<comment type="caution">
    <text evidence="2">The sequence shown here is derived from an EMBL/GenBank/DDBJ whole genome shotgun (WGS) entry which is preliminary data.</text>
</comment>
<dbReference type="AlphaFoldDB" id="A0AAW1N4X8"/>
<proteinExistence type="predicted"/>
<evidence type="ECO:0000313" key="2">
    <source>
        <dbReference type="EMBL" id="KAK9754970.1"/>
    </source>
</evidence>
<gene>
    <name evidence="2" type="ORF">QE152_g778</name>
</gene>
<accession>A0AAW1N4X8</accession>
<organism evidence="2 3">
    <name type="scientific">Popillia japonica</name>
    <name type="common">Japanese beetle</name>
    <dbReference type="NCBI Taxonomy" id="7064"/>
    <lineage>
        <taxon>Eukaryota</taxon>
        <taxon>Metazoa</taxon>
        <taxon>Ecdysozoa</taxon>
        <taxon>Arthropoda</taxon>
        <taxon>Hexapoda</taxon>
        <taxon>Insecta</taxon>
        <taxon>Pterygota</taxon>
        <taxon>Neoptera</taxon>
        <taxon>Endopterygota</taxon>
        <taxon>Coleoptera</taxon>
        <taxon>Polyphaga</taxon>
        <taxon>Scarabaeiformia</taxon>
        <taxon>Scarabaeidae</taxon>
        <taxon>Rutelinae</taxon>
        <taxon>Popillia</taxon>
    </lineage>
</organism>
<evidence type="ECO:0000313" key="3">
    <source>
        <dbReference type="Proteomes" id="UP001458880"/>
    </source>
</evidence>
<protein>
    <submittedName>
        <fullName evidence="2">Uncharacterized protein</fullName>
    </submittedName>
</protein>
<name>A0AAW1N4X8_POPJA</name>
<reference evidence="2 3" key="1">
    <citation type="journal article" date="2024" name="BMC Genomics">
        <title>De novo assembly and annotation of Popillia japonica's genome with initial clues to its potential as an invasive pest.</title>
        <authorList>
            <person name="Cucini C."/>
            <person name="Boschi S."/>
            <person name="Funari R."/>
            <person name="Cardaioli E."/>
            <person name="Iannotti N."/>
            <person name="Marturano G."/>
            <person name="Paoli F."/>
            <person name="Bruttini M."/>
            <person name="Carapelli A."/>
            <person name="Frati F."/>
            <person name="Nardi F."/>
        </authorList>
    </citation>
    <scope>NUCLEOTIDE SEQUENCE [LARGE SCALE GENOMIC DNA]</scope>
    <source>
        <strain evidence="2">DMR45628</strain>
    </source>
</reference>
<evidence type="ECO:0000256" key="1">
    <source>
        <dbReference type="SAM" id="MobiDB-lite"/>
    </source>
</evidence>
<dbReference type="EMBL" id="JASPKY010000004">
    <property type="protein sequence ID" value="KAK9754970.1"/>
    <property type="molecule type" value="Genomic_DNA"/>
</dbReference>
<keyword evidence="3" id="KW-1185">Reference proteome</keyword>
<dbReference type="Proteomes" id="UP001458880">
    <property type="component" value="Unassembled WGS sequence"/>
</dbReference>
<feature type="region of interest" description="Disordered" evidence="1">
    <location>
        <begin position="159"/>
        <end position="183"/>
    </location>
</feature>